<reference evidence="3" key="1">
    <citation type="journal article" date="2019" name="Int. J. Syst. Evol. Microbiol.">
        <title>The Global Catalogue of Microorganisms (GCM) 10K type strain sequencing project: providing services to taxonomists for standard genome sequencing and annotation.</title>
        <authorList>
            <consortium name="The Broad Institute Genomics Platform"/>
            <consortium name="The Broad Institute Genome Sequencing Center for Infectious Disease"/>
            <person name="Wu L."/>
            <person name="Ma J."/>
        </authorList>
    </citation>
    <scope>NUCLEOTIDE SEQUENCE [LARGE SCALE GENOMIC DNA]</scope>
    <source>
        <strain evidence="3">CGMCC 4.7638</strain>
    </source>
</reference>
<keyword evidence="3" id="KW-1185">Reference proteome</keyword>
<evidence type="ECO:0000259" key="1">
    <source>
        <dbReference type="Pfam" id="PF24837"/>
    </source>
</evidence>
<proteinExistence type="predicted"/>
<dbReference type="EMBL" id="JBHUKQ010000031">
    <property type="protein sequence ID" value="MFD2487700.1"/>
    <property type="molecule type" value="Genomic_DNA"/>
</dbReference>
<gene>
    <name evidence="2" type="ORF">ACFSUT_46020</name>
</gene>
<accession>A0ABW5IET5</accession>
<feature type="domain" description="AMIN-like" evidence="1">
    <location>
        <begin position="2"/>
        <end position="102"/>
    </location>
</feature>
<dbReference type="Pfam" id="PF24837">
    <property type="entry name" value="AMIN-like"/>
    <property type="match status" value="1"/>
</dbReference>
<comment type="caution">
    <text evidence="2">The sequence shown here is derived from an EMBL/GenBank/DDBJ whole genome shotgun (WGS) entry which is preliminary data.</text>
</comment>
<dbReference type="Proteomes" id="UP001597542">
    <property type="component" value="Unassembled WGS sequence"/>
</dbReference>
<evidence type="ECO:0000313" key="2">
    <source>
        <dbReference type="EMBL" id="MFD2487700.1"/>
    </source>
</evidence>
<name>A0ABW5IET5_9PSEU</name>
<protein>
    <recommendedName>
        <fullName evidence="1">AMIN-like domain-containing protein</fullName>
    </recommendedName>
</protein>
<evidence type="ECO:0000313" key="3">
    <source>
        <dbReference type="Proteomes" id="UP001597542"/>
    </source>
</evidence>
<dbReference type="RefSeq" id="WP_344286172.1">
    <property type="nucleotide sequence ID" value="NZ_JBHUKQ010000031.1"/>
</dbReference>
<sequence length="102" mass="10870">MTADPSGKPLPVPGNAVLQAVIRAPAQGFDDSGHQPGRVLAQVGDYFAQPTGWPSLRAVRFAGFFEGQCTFAIGVRAQAPFRVSSQEVPADQIRRVVVDLAH</sequence>
<dbReference type="InterPro" id="IPR056303">
    <property type="entry name" value="AMIN-like"/>
</dbReference>
<organism evidence="2 3">
    <name type="scientific">Amycolatopsis albidoflavus</name>
    <dbReference type="NCBI Taxonomy" id="102226"/>
    <lineage>
        <taxon>Bacteria</taxon>
        <taxon>Bacillati</taxon>
        <taxon>Actinomycetota</taxon>
        <taxon>Actinomycetes</taxon>
        <taxon>Pseudonocardiales</taxon>
        <taxon>Pseudonocardiaceae</taxon>
        <taxon>Amycolatopsis</taxon>
    </lineage>
</organism>